<dbReference type="EMBL" id="BJWL01000008">
    <property type="protein sequence ID" value="GFY93422.1"/>
    <property type="molecule type" value="Genomic_DNA"/>
</dbReference>
<dbReference type="Proteomes" id="UP000585474">
    <property type="component" value="Unassembled WGS sequence"/>
</dbReference>
<evidence type="ECO:0000313" key="2">
    <source>
        <dbReference type="EMBL" id="GFY93422.1"/>
    </source>
</evidence>
<gene>
    <name evidence="2" type="ORF">Acr_08g0018180</name>
</gene>
<proteinExistence type="predicted"/>
<sequence>MVASFSSLGLLPLLRNNLGLVNFFISGAISTSVVKFGLGGGTWVVLVGCIVIIYLRNVLEKRVAIPAAPIEMGIDEDVEFEIQAPQIGDAIPAAAIEMGIDEGVELEIQALKSESP</sequence>
<evidence type="ECO:0000313" key="3">
    <source>
        <dbReference type="Proteomes" id="UP000585474"/>
    </source>
</evidence>
<reference evidence="2 3" key="1">
    <citation type="submission" date="2019-07" db="EMBL/GenBank/DDBJ databases">
        <title>De Novo Assembly of kiwifruit Actinidia rufa.</title>
        <authorList>
            <person name="Sugita-Konishi S."/>
            <person name="Sato K."/>
            <person name="Mori E."/>
            <person name="Abe Y."/>
            <person name="Kisaki G."/>
            <person name="Hamano K."/>
            <person name="Suezawa K."/>
            <person name="Otani M."/>
            <person name="Fukuda T."/>
            <person name="Manabe T."/>
            <person name="Gomi K."/>
            <person name="Tabuchi M."/>
            <person name="Akimitsu K."/>
            <person name="Kataoka I."/>
        </authorList>
    </citation>
    <scope>NUCLEOTIDE SEQUENCE [LARGE SCALE GENOMIC DNA]</scope>
    <source>
        <strain evidence="3">cv. Fuchu</strain>
    </source>
</reference>
<keyword evidence="1" id="KW-0812">Transmembrane</keyword>
<comment type="caution">
    <text evidence="2">The sequence shown here is derived from an EMBL/GenBank/DDBJ whole genome shotgun (WGS) entry which is preliminary data.</text>
</comment>
<keyword evidence="3" id="KW-1185">Reference proteome</keyword>
<feature type="transmembrane region" description="Helical" evidence="1">
    <location>
        <begin position="33"/>
        <end position="55"/>
    </location>
</feature>
<name>A0A7J0F406_9ERIC</name>
<evidence type="ECO:0000256" key="1">
    <source>
        <dbReference type="SAM" id="Phobius"/>
    </source>
</evidence>
<keyword evidence="1" id="KW-0472">Membrane</keyword>
<keyword evidence="1" id="KW-1133">Transmembrane helix</keyword>
<protein>
    <submittedName>
        <fullName evidence="2">Uncharacterized protein</fullName>
    </submittedName>
</protein>
<organism evidence="2 3">
    <name type="scientific">Actinidia rufa</name>
    <dbReference type="NCBI Taxonomy" id="165716"/>
    <lineage>
        <taxon>Eukaryota</taxon>
        <taxon>Viridiplantae</taxon>
        <taxon>Streptophyta</taxon>
        <taxon>Embryophyta</taxon>
        <taxon>Tracheophyta</taxon>
        <taxon>Spermatophyta</taxon>
        <taxon>Magnoliopsida</taxon>
        <taxon>eudicotyledons</taxon>
        <taxon>Gunneridae</taxon>
        <taxon>Pentapetalae</taxon>
        <taxon>asterids</taxon>
        <taxon>Ericales</taxon>
        <taxon>Actinidiaceae</taxon>
        <taxon>Actinidia</taxon>
    </lineage>
</organism>
<dbReference type="AlphaFoldDB" id="A0A7J0F406"/>
<accession>A0A7J0F406</accession>